<dbReference type="GO" id="GO:0000976">
    <property type="term" value="F:transcription cis-regulatory region binding"/>
    <property type="evidence" value="ECO:0007669"/>
    <property type="project" value="TreeGrafter"/>
</dbReference>
<proteinExistence type="predicted"/>
<dbReference type="Proteomes" id="UP000032545">
    <property type="component" value="Unassembled WGS sequence"/>
</dbReference>
<dbReference type="GO" id="GO:0045892">
    <property type="term" value="P:negative regulation of DNA-templated transcription"/>
    <property type="evidence" value="ECO:0007669"/>
    <property type="project" value="InterPro"/>
</dbReference>
<keyword evidence="7" id="KW-1185">Reference proteome</keyword>
<dbReference type="PATRIC" id="fig|1502723.3.peg.2024"/>
<evidence type="ECO:0000256" key="3">
    <source>
        <dbReference type="ARBA" id="ARBA00023163"/>
    </source>
</evidence>
<comment type="caution">
    <text evidence="6">The sequence shown here is derived from an EMBL/GenBank/DDBJ whole genome shotgun (WGS) entry which is preliminary data.</text>
</comment>
<evidence type="ECO:0000259" key="5">
    <source>
        <dbReference type="PROSITE" id="PS50977"/>
    </source>
</evidence>
<feature type="DNA-binding region" description="H-T-H motif" evidence="4">
    <location>
        <begin position="36"/>
        <end position="55"/>
    </location>
</feature>
<gene>
    <name evidence="6" type="ORF">FF36_02887</name>
</gene>
<protein>
    <submittedName>
        <fullName evidence="6">Transcriptional regulator, TetR family</fullName>
    </submittedName>
</protein>
<dbReference type="SUPFAM" id="SSF48498">
    <property type="entry name" value="Tetracyclin repressor-like, C-terminal domain"/>
    <property type="match status" value="1"/>
</dbReference>
<dbReference type="EMBL" id="JYFN01000020">
    <property type="protein sequence ID" value="KJE22708.1"/>
    <property type="molecule type" value="Genomic_DNA"/>
</dbReference>
<keyword evidence="3" id="KW-0804">Transcription</keyword>
<sequence length="235" mass="25678">MPAQVNGRLPRGSLDAEVILVAAERLAAEAGLAEVTIRKVAAALGVQHPAVHYHFPRRHDLVDALLGRAVRRFNEALPVIDSDDWETHLRGYWEGFRAVLRSDPALFELVVGQWAIMGRSQQALDSSYGRIDAQLGVLLRAGFTPEQAGYAYHLLSTYTRGCLVSEHQFARFLGSDRGEALAGSTVNLPGDLDPFPSLRDVTAHGWSYTFATDADFDNGLTVIIAGLRAWLPASD</sequence>
<dbReference type="PANTHER" id="PTHR30055:SF234">
    <property type="entry name" value="HTH-TYPE TRANSCRIPTIONAL REGULATOR BETI"/>
    <property type="match status" value="1"/>
</dbReference>
<evidence type="ECO:0000256" key="4">
    <source>
        <dbReference type="PROSITE-ProRule" id="PRU00335"/>
    </source>
</evidence>
<accession>A0A0D8BEN5</accession>
<dbReference type="Gene3D" id="1.10.10.60">
    <property type="entry name" value="Homeodomain-like"/>
    <property type="match status" value="1"/>
</dbReference>
<dbReference type="PRINTS" id="PR00455">
    <property type="entry name" value="HTHTETR"/>
</dbReference>
<feature type="domain" description="HTH tetR-type" evidence="5">
    <location>
        <begin position="13"/>
        <end position="73"/>
    </location>
</feature>
<dbReference type="PROSITE" id="PS50977">
    <property type="entry name" value="HTH_TETR_2"/>
    <property type="match status" value="1"/>
</dbReference>
<evidence type="ECO:0000256" key="1">
    <source>
        <dbReference type="ARBA" id="ARBA00023015"/>
    </source>
</evidence>
<dbReference type="SUPFAM" id="SSF46689">
    <property type="entry name" value="Homeodomain-like"/>
    <property type="match status" value="1"/>
</dbReference>
<dbReference type="AlphaFoldDB" id="A0A0D8BEN5"/>
<evidence type="ECO:0000256" key="2">
    <source>
        <dbReference type="ARBA" id="ARBA00023125"/>
    </source>
</evidence>
<dbReference type="InterPro" id="IPR001647">
    <property type="entry name" value="HTH_TetR"/>
</dbReference>
<organism evidence="6 7">
    <name type="scientific">Frankia torreyi</name>
    <dbReference type="NCBI Taxonomy" id="1856"/>
    <lineage>
        <taxon>Bacteria</taxon>
        <taxon>Bacillati</taxon>
        <taxon>Actinomycetota</taxon>
        <taxon>Actinomycetes</taxon>
        <taxon>Frankiales</taxon>
        <taxon>Frankiaceae</taxon>
        <taxon>Frankia</taxon>
    </lineage>
</organism>
<dbReference type="InterPro" id="IPR009057">
    <property type="entry name" value="Homeodomain-like_sf"/>
</dbReference>
<dbReference type="Gene3D" id="1.10.357.10">
    <property type="entry name" value="Tetracycline Repressor, domain 2"/>
    <property type="match status" value="1"/>
</dbReference>
<dbReference type="PANTHER" id="PTHR30055">
    <property type="entry name" value="HTH-TYPE TRANSCRIPTIONAL REGULATOR RUTR"/>
    <property type="match status" value="1"/>
</dbReference>
<dbReference type="OrthoDB" id="329481at2"/>
<dbReference type="Pfam" id="PF02909">
    <property type="entry name" value="TetR_C_1"/>
    <property type="match status" value="1"/>
</dbReference>
<dbReference type="Pfam" id="PF00440">
    <property type="entry name" value="TetR_N"/>
    <property type="match status" value="1"/>
</dbReference>
<keyword evidence="1" id="KW-0805">Transcription regulation</keyword>
<name>A0A0D8BEN5_9ACTN</name>
<keyword evidence="2 4" id="KW-0238">DNA-binding</keyword>
<reference evidence="6 7" key="2">
    <citation type="journal article" date="2016" name="Genome Announc.">
        <title>Permanent Draft Genome Sequences for Two Variants of Frankia sp. Strain CpI1, the First Frankia Strain Isolated from Root Nodules of Comptonia peregrina.</title>
        <authorList>
            <person name="Oshone R."/>
            <person name="Hurst S.G.IV."/>
            <person name="Abebe-Akele F."/>
            <person name="Simpson S."/>
            <person name="Morris K."/>
            <person name="Thomas W.K."/>
            <person name="Tisa L.S."/>
        </authorList>
    </citation>
    <scope>NUCLEOTIDE SEQUENCE [LARGE SCALE GENOMIC DNA]</scope>
    <source>
        <strain evidence="7">CpI1-S</strain>
    </source>
</reference>
<dbReference type="GO" id="GO:0003700">
    <property type="term" value="F:DNA-binding transcription factor activity"/>
    <property type="evidence" value="ECO:0007669"/>
    <property type="project" value="TreeGrafter"/>
</dbReference>
<dbReference type="InterPro" id="IPR036271">
    <property type="entry name" value="Tet_transcr_reg_TetR-rel_C_sf"/>
</dbReference>
<evidence type="ECO:0000313" key="7">
    <source>
        <dbReference type="Proteomes" id="UP000032545"/>
    </source>
</evidence>
<dbReference type="InterPro" id="IPR050109">
    <property type="entry name" value="HTH-type_TetR-like_transc_reg"/>
</dbReference>
<reference evidence="7" key="1">
    <citation type="submission" date="2015-02" db="EMBL/GenBank/DDBJ databases">
        <title>Draft Genome of Frankia sp. CpI1-S.</title>
        <authorList>
            <person name="Oshone R.T."/>
            <person name="Ngom M."/>
            <person name="Ghodhbane-Gtari F."/>
            <person name="Gtari M."/>
            <person name="Morris K."/>
            <person name="Thomas K."/>
            <person name="Sen A."/>
            <person name="Tisa L.S."/>
        </authorList>
    </citation>
    <scope>NUCLEOTIDE SEQUENCE [LARGE SCALE GENOMIC DNA]</scope>
    <source>
        <strain evidence="7">CpI1-S</strain>
    </source>
</reference>
<evidence type="ECO:0000313" key="6">
    <source>
        <dbReference type="EMBL" id="KJE22708.1"/>
    </source>
</evidence>
<dbReference type="InterPro" id="IPR004111">
    <property type="entry name" value="Repressor_TetR_C"/>
</dbReference>